<feature type="transmembrane region" description="Helical" evidence="1">
    <location>
        <begin position="188"/>
        <end position="210"/>
    </location>
</feature>
<feature type="transmembrane region" description="Helical" evidence="1">
    <location>
        <begin position="109"/>
        <end position="128"/>
    </location>
</feature>
<feature type="transmembrane region" description="Helical" evidence="1">
    <location>
        <begin position="291"/>
        <end position="309"/>
    </location>
</feature>
<keyword evidence="1" id="KW-1133">Transmembrane helix</keyword>
<evidence type="ECO:0008006" key="4">
    <source>
        <dbReference type="Google" id="ProtNLM"/>
    </source>
</evidence>
<feature type="transmembrane region" description="Helical" evidence="1">
    <location>
        <begin position="344"/>
        <end position="364"/>
    </location>
</feature>
<keyword evidence="3" id="KW-1185">Reference proteome</keyword>
<organism evidence="2 3">
    <name type="scientific">Sphingomonas jejuensis</name>
    <dbReference type="NCBI Taxonomy" id="904715"/>
    <lineage>
        <taxon>Bacteria</taxon>
        <taxon>Pseudomonadati</taxon>
        <taxon>Pseudomonadota</taxon>
        <taxon>Alphaproteobacteria</taxon>
        <taxon>Sphingomonadales</taxon>
        <taxon>Sphingomonadaceae</taxon>
        <taxon>Sphingomonas</taxon>
    </lineage>
</organism>
<comment type="caution">
    <text evidence="2">The sequence shown here is derived from an EMBL/GenBank/DDBJ whole genome shotgun (WGS) entry which is preliminary data.</text>
</comment>
<dbReference type="Proteomes" id="UP000734218">
    <property type="component" value="Unassembled WGS sequence"/>
</dbReference>
<feature type="transmembrane region" description="Helical" evidence="1">
    <location>
        <begin position="428"/>
        <end position="450"/>
    </location>
</feature>
<reference evidence="2 3" key="1">
    <citation type="submission" date="2020-03" db="EMBL/GenBank/DDBJ databases">
        <title>Genomic Encyclopedia of Type Strains, Phase IV (KMG-IV): sequencing the most valuable type-strain genomes for metagenomic binning, comparative biology and taxonomic classification.</title>
        <authorList>
            <person name="Goeker M."/>
        </authorList>
    </citation>
    <scope>NUCLEOTIDE SEQUENCE [LARGE SCALE GENOMIC DNA]</scope>
    <source>
        <strain evidence="2 3">DSM 27651</strain>
    </source>
</reference>
<feature type="transmembrane region" description="Helical" evidence="1">
    <location>
        <begin position="398"/>
        <end position="421"/>
    </location>
</feature>
<evidence type="ECO:0000256" key="1">
    <source>
        <dbReference type="SAM" id="Phobius"/>
    </source>
</evidence>
<protein>
    <recommendedName>
        <fullName evidence="4">AcrB/AcrD/AcrF family protein</fullName>
    </recommendedName>
</protein>
<feature type="transmembrane region" description="Helical" evidence="1">
    <location>
        <begin position="134"/>
        <end position="153"/>
    </location>
</feature>
<feature type="transmembrane region" description="Helical" evidence="1">
    <location>
        <begin position="371"/>
        <end position="392"/>
    </location>
</feature>
<keyword evidence="1" id="KW-0472">Membrane</keyword>
<sequence>MARSRRWLGAAEQHWLRMVLLVWLALAVWLLWDRYRLILGFALGDTDDNLRITQVRDWLQGQAWFDLRQHRLSPPAGFDIHWSRLVDLPIAGLILLFRPFVGGVDAERWAVALAPLLPLGLILVSLSLTIRRVVAPLAFWLAPALLITSGYVLGMVQPLRIDHHGWQLALLATMVAGLVDPARNRGAVVAAAATVLSLVIGLEMLPYLAIGTGIMGLRWVALGEPAADPLRRYAATLAAGSAVGFLLFASQANRAPVCDALSPVWLSATIGGGALFWLISHFGRLGWPGRLALAGAAALLLAGGFALAWPDCLGRPEGVSPELERLWLSNVREARPAWRLKPDLLYPMILLPVAGLIGAGLAIWRGRRSALVLDWIAIFLLVATAAGLLAWQTRAAPAAQLLAIPAAAALAWTVGRALLALPTLAMRAVALFVLFMIVSGVGLSGVLKLVPKDPPHPRTAAVNLANNRCPTLSALRPIARIRPPQTIFTFVDLGPRLLATTRHRAIAGPYHRNGDAIVAVHHAFDGTPDRARQIMKSRGATLLMVCPNMSESTIYRARSPKGFYAQLASGTRFGWLDPLPLPPNSPYRLWRIR</sequence>
<dbReference type="RefSeq" id="WP_167955484.1">
    <property type="nucleotide sequence ID" value="NZ_JAATJE010000002.1"/>
</dbReference>
<feature type="transmembrane region" description="Helical" evidence="1">
    <location>
        <begin position="260"/>
        <end position="279"/>
    </location>
</feature>
<gene>
    <name evidence="2" type="ORF">GGR88_002508</name>
</gene>
<evidence type="ECO:0000313" key="3">
    <source>
        <dbReference type="Proteomes" id="UP000734218"/>
    </source>
</evidence>
<feature type="transmembrane region" description="Helical" evidence="1">
    <location>
        <begin position="15"/>
        <end position="32"/>
    </location>
</feature>
<name>A0ABX0XNP1_9SPHN</name>
<accession>A0ABX0XNP1</accession>
<keyword evidence="1" id="KW-0812">Transmembrane</keyword>
<feature type="transmembrane region" description="Helical" evidence="1">
    <location>
        <begin position="230"/>
        <end position="248"/>
    </location>
</feature>
<evidence type="ECO:0000313" key="2">
    <source>
        <dbReference type="EMBL" id="NJC34994.1"/>
    </source>
</evidence>
<proteinExistence type="predicted"/>
<dbReference type="EMBL" id="JAATJE010000002">
    <property type="protein sequence ID" value="NJC34994.1"/>
    <property type="molecule type" value="Genomic_DNA"/>
</dbReference>